<dbReference type="Gene3D" id="3.40.50.1110">
    <property type="entry name" value="SGNH hydrolase"/>
    <property type="match status" value="1"/>
</dbReference>
<feature type="domain" description="SGNH hydrolase-type esterase" evidence="1">
    <location>
        <begin position="52"/>
        <end position="220"/>
    </location>
</feature>
<keyword evidence="2" id="KW-0378">Hydrolase</keyword>
<proteinExistence type="predicted"/>
<evidence type="ECO:0000259" key="1">
    <source>
        <dbReference type="Pfam" id="PF13472"/>
    </source>
</evidence>
<dbReference type="CDD" id="cd00229">
    <property type="entry name" value="SGNH_hydrolase"/>
    <property type="match status" value="1"/>
</dbReference>
<reference evidence="2 3" key="1">
    <citation type="submission" date="2021-11" db="EMBL/GenBank/DDBJ databases">
        <title>Draft genome sequence of Actinomycetospora sp. SF1 isolated from the rhizosphere soil.</title>
        <authorList>
            <person name="Duangmal K."/>
            <person name="Chantavorakit T."/>
        </authorList>
    </citation>
    <scope>NUCLEOTIDE SEQUENCE [LARGE SCALE GENOMIC DNA]</scope>
    <source>
        <strain evidence="2 3">TBRC 5722</strain>
    </source>
</reference>
<keyword evidence="3" id="KW-1185">Reference proteome</keyword>
<dbReference type="Pfam" id="PF13472">
    <property type="entry name" value="Lipase_GDSL_2"/>
    <property type="match status" value="1"/>
</dbReference>
<dbReference type="Proteomes" id="UP001199469">
    <property type="component" value="Unassembled WGS sequence"/>
</dbReference>
<protein>
    <submittedName>
        <fullName evidence="2">SGNH/GDSL hydrolase family protein</fullName>
    </submittedName>
</protein>
<organism evidence="2 3">
    <name type="scientific">Actinomycetospora endophytica</name>
    <dbReference type="NCBI Taxonomy" id="2291215"/>
    <lineage>
        <taxon>Bacteria</taxon>
        <taxon>Bacillati</taxon>
        <taxon>Actinomycetota</taxon>
        <taxon>Actinomycetes</taxon>
        <taxon>Pseudonocardiales</taxon>
        <taxon>Pseudonocardiaceae</taxon>
        <taxon>Actinomycetospora</taxon>
    </lineage>
</organism>
<comment type="caution">
    <text evidence="2">The sequence shown here is derived from an EMBL/GenBank/DDBJ whole genome shotgun (WGS) entry which is preliminary data.</text>
</comment>
<gene>
    <name evidence="2" type="ORF">LQ327_25105</name>
</gene>
<sequence>MRIVTVAAAAVLAVLAGLLVVRVNADVRAAAEVHPAPVAATAAVGTRPMLGVIGDSFAAGTVIGGAGGTGFPMMIADRVGWRWGTTAVGGTGYVAHPAGTLPYEAEQVERMVAAQPAVLVVEGSQNDGSAAPAAVGTAADAMFARLERELPRTRIVVVGPVASNSRQAAALAGVDAAVGSSARRAGLPYVDALAEGWFTDAQAALIGSDHIHPTTAGHARIADLLGADLARLGVLPPART</sequence>
<evidence type="ECO:0000313" key="3">
    <source>
        <dbReference type="Proteomes" id="UP001199469"/>
    </source>
</evidence>
<dbReference type="GO" id="GO:0016787">
    <property type="term" value="F:hydrolase activity"/>
    <property type="evidence" value="ECO:0007669"/>
    <property type="project" value="UniProtKB-KW"/>
</dbReference>
<dbReference type="EMBL" id="JAJNDB010000006">
    <property type="protein sequence ID" value="MCD2196653.1"/>
    <property type="molecule type" value="Genomic_DNA"/>
</dbReference>
<dbReference type="InterPro" id="IPR013830">
    <property type="entry name" value="SGNH_hydro"/>
</dbReference>
<name>A0ABS8PEJ0_9PSEU</name>
<dbReference type="SUPFAM" id="SSF52266">
    <property type="entry name" value="SGNH hydrolase"/>
    <property type="match status" value="1"/>
</dbReference>
<dbReference type="InterPro" id="IPR036514">
    <property type="entry name" value="SGNH_hydro_sf"/>
</dbReference>
<dbReference type="RefSeq" id="WP_230738534.1">
    <property type="nucleotide sequence ID" value="NZ_JAJNDB010000006.1"/>
</dbReference>
<evidence type="ECO:0000313" key="2">
    <source>
        <dbReference type="EMBL" id="MCD2196653.1"/>
    </source>
</evidence>
<accession>A0ABS8PEJ0</accession>